<dbReference type="Pfam" id="PF13855">
    <property type="entry name" value="LRR_8"/>
    <property type="match status" value="1"/>
</dbReference>
<gene>
    <name evidence="6" type="ORF">KSP40_PGU002490</name>
</gene>
<evidence type="ECO:0000256" key="1">
    <source>
        <dbReference type="ARBA" id="ARBA00022614"/>
    </source>
</evidence>
<dbReference type="EMBL" id="JBBWWR010000013">
    <property type="protein sequence ID" value="KAK8956366.1"/>
    <property type="molecule type" value="Genomic_DNA"/>
</dbReference>
<keyword evidence="7" id="KW-1185">Reference proteome</keyword>
<dbReference type="InterPro" id="IPR053211">
    <property type="entry name" value="DNA_repair-toleration"/>
</dbReference>
<keyword evidence="1" id="KW-0433">Leucine-rich repeat</keyword>
<dbReference type="Gene3D" id="3.80.10.10">
    <property type="entry name" value="Ribonuclease Inhibitor"/>
    <property type="match status" value="1"/>
</dbReference>
<dbReference type="InterPro" id="IPR001611">
    <property type="entry name" value="Leu-rich_rpt"/>
</dbReference>
<protein>
    <recommendedName>
        <fullName evidence="5">Leucine-rich repeat-containing N-terminal plant-type domain-containing protein</fullName>
    </recommendedName>
</protein>
<comment type="caution">
    <text evidence="6">The sequence shown here is derived from an EMBL/GenBank/DDBJ whole genome shotgun (WGS) entry which is preliminary data.</text>
</comment>
<feature type="chain" id="PRO_5046812549" description="Leucine-rich repeat-containing N-terminal plant-type domain-containing protein" evidence="4">
    <location>
        <begin position="25"/>
        <end position="157"/>
    </location>
</feature>
<feature type="signal peptide" evidence="4">
    <location>
        <begin position="1"/>
        <end position="24"/>
    </location>
</feature>
<evidence type="ECO:0000313" key="7">
    <source>
        <dbReference type="Proteomes" id="UP001412067"/>
    </source>
</evidence>
<dbReference type="InterPro" id="IPR013210">
    <property type="entry name" value="LRR_N_plant-typ"/>
</dbReference>
<reference evidence="6 7" key="1">
    <citation type="journal article" date="2022" name="Nat. Plants">
        <title>Genomes of leafy and leafless Platanthera orchids illuminate the evolution of mycoheterotrophy.</title>
        <authorList>
            <person name="Li M.H."/>
            <person name="Liu K.W."/>
            <person name="Li Z."/>
            <person name="Lu H.C."/>
            <person name="Ye Q.L."/>
            <person name="Zhang D."/>
            <person name="Wang J.Y."/>
            <person name="Li Y.F."/>
            <person name="Zhong Z.M."/>
            <person name="Liu X."/>
            <person name="Yu X."/>
            <person name="Liu D.K."/>
            <person name="Tu X.D."/>
            <person name="Liu B."/>
            <person name="Hao Y."/>
            <person name="Liao X.Y."/>
            <person name="Jiang Y.T."/>
            <person name="Sun W.H."/>
            <person name="Chen J."/>
            <person name="Chen Y.Q."/>
            <person name="Ai Y."/>
            <person name="Zhai J.W."/>
            <person name="Wu S.S."/>
            <person name="Zhou Z."/>
            <person name="Hsiao Y.Y."/>
            <person name="Wu W.L."/>
            <person name="Chen Y.Y."/>
            <person name="Lin Y.F."/>
            <person name="Hsu J.L."/>
            <person name="Li C.Y."/>
            <person name="Wang Z.W."/>
            <person name="Zhao X."/>
            <person name="Zhong W.Y."/>
            <person name="Ma X.K."/>
            <person name="Ma L."/>
            <person name="Huang J."/>
            <person name="Chen G.Z."/>
            <person name="Huang M.Z."/>
            <person name="Huang L."/>
            <person name="Peng D.H."/>
            <person name="Luo Y.B."/>
            <person name="Zou S.Q."/>
            <person name="Chen S.P."/>
            <person name="Lan S."/>
            <person name="Tsai W.C."/>
            <person name="Van de Peer Y."/>
            <person name="Liu Z.J."/>
        </authorList>
    </citation>
    <scope>NUCLEOTIDE SEQUENCE [LARGE SCALE GENOMIC DNA]</scope>
    <source>
        <strain evidence="6">Lor288</strain>
    </source>
</reference>
<keyword evidence="3" id="KW-0677">Repeat</keyword>
<dbReference type="PANTHER" id="PTHR48060:SF24">
    <property type="entry name" value="NON-SPECIFIC SERINE_THREONINE PROTEIN KINASE"/>
    <property type="match status" value="1"/>
</dbReference>
<name>A0ABR2M2Y6_9ASPA</name>
<dbReference type="SUPFAM" id="SSF52058">
    <property type="entry name" value="L domain-like"/>
    <property type="match status" value="1"/>
</dbReference>
<dbReference type="Proteomes" id="UP001412067">
    <property type="component" value="Unassembled WGS sequence"/>
</dbReference>
<evidence type="ECO:0000256" key="2">
    <source>
        <dbReference type="ARBA" id="ARBA00022729"/>
    </source>
</evidence>
<accession>A0ABR2M2Y6</accession>
<sequence length="157" mass="17085">MWLQTSLLYLFLFLVLLSSSPLLAVDLVAASPLEAQKSALLQWKGTLQNPEILNSWNPIVFPCNWSGVACNLRQRAIKRINLYDKGLIGSINTLNFSALTSLRQLDLSFNQLRGAIPHSIGSLSSLIFLALAGNQISGSIPYSIGNLSSLSTLSLPE</sequence>
<organism evidence="6 7">
    <name type="scientific">Platanthera guangdongensis</name>
    <dbReference type="NCBI Taxonomy" id="2320717"/>
    <lineage>
        <taxon>Eukaryota</taxon>
        <taxon>Viridiplantae</taxon>
        <taxon>Streptophyta</taxon>
        <taxon>Embryophyta</taxon>
        <taxon>Tracheophyta</taxon>
        <taxon>Spermatophyta</taxon>
        <taxon>Magnoliopsida</taxon>
        <taxon>Liliopsida</taxon>
        <taxon>Asparagales</taxon>
        <taxon>Orchidaceae</taxon>
        <taxon>Orchidoideae</taxon>
        <taxon>Orchideae</taxon>
        <taxon>Orchidinae</taxon>
        <taxon>Platanthera</taxon>
    </lineage>
</organism>
<evidence type="ECO:0000256" key="4">
    <source>
        <dbReference type="SAM" id="SignalP"/>
    </source>
</evidence>
<dbReference type="Pfam" id="PF08263">
    <property type="entry name" value="LRRNT_2"/>
    <property type="match status" value="1"/>
</dbReference>
<evidence type="ECO:0000313" key="6">
    <source>
        <dbReference type="EMBL" id="KAK8956366.1"/>
    </source>
</evidence>
<evidence type="ECO:0000256" key="3">
    <source>
        <dbReference type="ARBA" id="ARBA00022737"/>
    </source>
</evidence>
<proteinExistence type="predicted"/>
<keyword evidence="2 4" id="KW-0732">Signal</keyword>
<dbReference type="InterPro" id="IPR032675">
    <property type="entry name" value="LRR_dom_sf"/>
</dbReference>
<feature type="domain" description="Leucine-rich repeat-containing N-terminal plant-type" evidence="5">
    <location>
        <begin position="34"/>
        <end position="71"/>
    </location>
</feature>
<evidence type="ECO:0000259" key="5">
    <source>
        <dbReference type="Pfam" id="PF08263"/>
    </source>
</evidence>
<dbReference type="PANTHER" id="PTHR48060">
    <property type="entry name" value="DNA DAMAGE-REPAIR/TOLERATION PROTEIN DRT100"/>
    <property type="match status" value="1"/>
</dbReference>